<gene>
    <name evidence="1" type="ORF">CYY_001226</name>
</gene>
<organism evidence="1 2">
    <name type="scientific">Polysphondylium violaceum</name>
    <dbReference type="NCBI Taxonomy" id="133409"/>
    <lineage>
        <taxon>Eukaryota</taxon>
        <taxon>Amoebozoa</taxon>
        <taxon>Evosea</taxon>
        <taxon>Eumycetozoa</taxon>
        <taxon>Dictyostelia</taxon>
        <taxon>Dictyosteliales</taxon>
        <taxon>Dictyosteliaceae</taxon>
        <taxon>Polysphondylium</taxon>
    </lineage>
</organism>
<reference evidence="1" key="1">
    <citation type="submission" date="2020-01" db="EMBL/GenBank/DDBJ databases">
        <title>Development of genomics and gene disruption for Polysphondylium violaceum indicates a role for the polyketide synthase stlB in stalk morphogenesis.</title>
        <authorList>
            <person name="Narita B."/>
            <person name="Kawabe Y."/>
            <person name="Kin K."/>
            <person name="Saito T."/>
            <person name="Gibbs R."/>
            <person name="Kuspa A."/>
            <person name="Muzny D."/>
            <person name="Queller D."/>
            <person name="Richards S."/>
            <person name="Strassman J."/>
            <person name="Sucgang R."/>
            <person name="Worley K."/>
            <person name="Schaap P."/>
        </authorList>
    </citation>
    <scope>NUCLEOTIDE SEQUENCE</scope>
    <source>
        <strain evidence="1">QSvi11</strain>
    </source>
</reference>
<comment type="caution">
    <text evidence="1">The sequence shown here is derived from an EMBL/GenBank/DDBJ whole genome shotgun (WGS) entry which is preliminary data.</text>
</comment>
<proteinExistence type="predicted"/>
<name>A0A8J4Q056_9MYCE</name>
<dbReference type="Proteomes" id="UP000695562">
    <property type="component" value="Unassembled WGS sequence"/>
</dbReference>
<sequence length="70" mass="7743">MIFNTISQIAHPSQSMMKSSTKGSHSLGGLSGLNHSARIGCCGGRRNDIDIDIDIDINIDIDNKRRRNWC</sequence>
<dbReference type="EMBL" id="AJWJ01000028">
    <property type="protein sequence ID" value="KAF2077453.1"/>
    <property type="molecule type" value="Genomic_DNA"/>
</dbReference>
<keyword evidence="2" id="KW-1185">Reference proteome</keyword>
<evidence type="ECO:0000313" key="2">
    <source>
        <dbReference type="Proteomes" id="UP000695562"/>
    </source>
</evidence>
<accession>A0A8J4Q056</accession>
<evidence type="ECO:0000313" key="1">
    <source>
        <dbReference type="EMBL" id="KAF2077453.1"/>
    </source>
</evidence>
<protein>
    <submittedName>
        <fullName evidence="1">Uncharacterized protein</fullName>
    </submittedName>
</protein>
<dbReference type="AlphaFoldDB" id="A0A8J4Q056"/>